<accession>A0ABT5XJ79</accession>
<protein>
    <submittedName>
        <fullName evidence="2">Uncharacterized protein</fullName>
    </submittedName>
</protein>
<evidence type="ECO:0000313" key="2">
    <source>
        <dbReference type="EMBL" id="MDF0705897.1"/>
    </source>
</evidence>
<keyword evidence="1" id="KW-1133">Transmembrane helix</keyword>
<dbReference type="EMBL" id="JARFVA010000001">
    <property type="protein sequence ID" value="MDF0705897.1"/>
    <property type="molecule type" value="Genomic_DNA"/>
</dbReference>
<organism evidence="2 3">
    <name type="scientific">Flagellimonas okinawensis</name>
    <dbReference type="NCBI Taxonomy" id="3031324"/>
    <lineage>
        <taxon>Bacteria</taxon>
        <taxon>Pseudomonadati</taxon>
        <taxon>Bacteroidota</taxon>
        <taxon>Flavobacteriia</taxon>
        <taxon>Flavobacteriales</taxon>
        <taxon>Flavobacteriaceae</taxon>
        <taxon>Flagellimonas</taxon>
    </lineage>
</organism>
<comment type="caution">
    <text evidence="2">The sequence shown here is derived from an EMBL/GenBank/DDBJ whole genome shotgun (WGS) entry which is preliminary data.</text>
</comment>
<reference evidence="2 3" key="1">
    <citation type="submission" date="2023-03" db="EMBL/GenBank/DDBJ databases">
        <title>Muricauda XX sp. nov. and Muricauda XXX sp. nov., two novel species isolated from Okinawa Trough.</title>
        <authorList>
            <person name="Cao W."/>
            <person name="Deng X."/>
        </authorList>
    </citation>
    <scope>NUCLEOTIDE SEQUENCE [LARGE SCALE GENOMIC DNA]</scope>
    <source>
        <strain evidence="2 3">81s02</strain>
    </source>
</reference>
<dbReference type="Proteomes" id="UP001217083">
    <property type="component" value="Unassembled WGS sequence"/>
</dbReference>
<keyword evidence="1" id="KW-0472">Membrane</keyword>
<dbReference type="RefSeq" id="WP_275648010.1">
    <property type="nucleotide sequence ID" value="NZ_JARFVA010000001.1"/>
</dbReference>
<keyword evidence="3" id="KW-1185">Reference proteome</keyword>
<gene>
    <name evidence="2" type="ORF">PY091_01635</name>
</gene>
<evidence type="ECO:0000256" key="1">
    <source>
        <dbReference type="SAM" id="Phobius"/>
    </source>
</evidence>
<proteinExistence type="predicted"/>
<sequence>MELTLNKGAEVEQIKNDLTEAFPNYKVKYPMFNKKIINVVNGPVMAIVIPKNDKVKVVGNINLMLPWMFVAFVVLIALTLLGGFIFYGAMYYTKKKDFQALQQEISEFITEKYN</sequence>
<evidence type="ECO:0000313" key="3">
    <source>
        <dbReference type="Proteomes" id="UP001217083"/>
    </source>
</evidence>
<feature type="transmembrane region" description="Helical" evidence="1">
    <location>
        <begin position="67"/>
        <end position="89"/>
    </location>
</feature>
<keyword evidence="1" id="KW-0812">Transmembrane</keyword>
<name>A0ABT5XJ79_9FLAO</name>